<keyword evidence="1" id="KW-0472">Membrane</keyword>
<evidence type="ECO:0000313" key="2">
    <source>
        <dbReference type="EMBL" id="KFF31836.1"/>
    </source>
</evidence>
<evidence type="ECO:0008006" key="4">
    <source>
        <dbReference type="Google" id="ProtNLM"/>
    </source>
</evidence>
<feature type="transmembrane region" description="Helical" evidence="1">
    <location>
        <begin position="385"/>
        <end position="405"/>
    </location>
</feature>
<dbReference type="RefSeq" id="WP_238549905.1">
    <property type="nucleotide sequence ID" value="NZ_ATLK01000001.1"/>
</dbReference>
<name>A0A086BPH2_9BIFI</name>
<feature type="transmembrane region" description="Helical" evidence="1">
    <location>
        <begin position="241"/>
        <end position="269"/>
    </location>
</feature>
<proteinExistence type="predicted"/>
<reference evidence="2 3" key="1">
    <citation type="journal article" date="2014" name="Appl. Environ. Microbiol.">
        <title>Genomic encyclopedia of type strains of the genus Bifidobacterium.</title>
        <authorList>
            <person name="Milani C."/>
            <person name="Lugli G.A."/>
            <person name="Duranti S."/>
            <person name="Turroni F."/>
            <person name="Bottacini F."/>
            <person name="Mangifesta M."/>
            <person name="Sanchez B."/>
            <person name="Viappiani A."/>
            <person name="Mancabelli L."/>
            <person name="Taminiau B."/>
            <person name="Delcenserie V."/>
            <person name="Barrangou R."/>
            <person name="Margolles A."/>
            <person name="van Sinderen D."/>
            <person name="Ventura M."/>
        </authorList>
    </citation>
    <scope>NUCLEOTIDE SEQUENCE [LARGE SCALE GENOMIC DNA]</scope>
    <source>
        <strain evidence="2 3">DSM 19703</strain>
    </source>
</reference>
<keyword evidence="3" id="KW-1185">Reference proteome</keyword>
<feature type="transmembrane region" description="Helical" evidence="1">
    <location>
        <begin position="200"/>
        <end position="221"/>
    </location>
</feature>
<sequence>MSKARHRKDNGVLACVRTGTASHRSRGMYGPAGRHRKVKETSTIPPRLVGSICAVAGVLAAFIIVLAWFPSYSGIWRLPLQEIDAPAHYYYIRKIVKYGPVAALHLWDNGAFYPPLFHLLAAGLVALGRIVGVNVSVYVAFNAIWLLSSGVLWPAGVSLWTSYWTRRVDASAAWRPFSCAMSVIMPVLAVSSASHPFQSLAAGPLVSFGLSTSLLPFWLYATLRVFDALRRRRYVLRRLSAMVLSGCLCMLAHPRSAFTWLLLMVPFIVLRLPWKFIVATVLAILAAALALFFYMSGHYLSNRYFNPSSWFHTFVPSRGVGDALKVLVSDDIAGIAGWFMAVVSILAVCLALAAVVKPGALFCTSDSDACVGTHDQWVRRDAAALLLDFGLIGLVYVCSASLTGWFPNIVTAVWQRTETRPLTMIPLGLLPLVAFAACAAAGARSWVVSPARLRGLEALGHGMRKFIVVIVLGALVVGCQVGNVNRAALEENVADNVRLGDGSQDGQINKAKYRVLKDTVDIAGTHALIISDPLNGSMYAATMFDANMLFPIYNEAHEKSGVVFSQVEAAFGSGDGASLLAASCPVSFDSHGRRSSEGGGPVYFLSMGPQVPSLQMFTFRQQYDVFHDRGLIDKYAGDGTMKKVKDFGVYGRQSRGWALYRLGCGGAAAFESSKDEASFR</sequence>
<comment type="caution">
    <text evidence="2">The sequence shown here is derived from an EMBL/GenBank/DDBJ whole genome shotgun (WGS) entry which is preliminary data.</text>
</comment>
<gene>
    <name evidence="2" type="ORF">BBOMB_1240</name>
</gene>
<keyword evidence="1" id="KW-0812">Transmembrane</keyword>
<dbReference type="InterPro" id="IPR046671">
    <property type="entry name" value="DUF6541"/>
</dbReference>
<feature type="transmembrane region" description="Helical" evidence="1">
    <location>
        <begin position="48"/>
        <end position="69"/>
    </location>
</feature>
<dbReference type="STRING" id="1341695.BBOMB_1240"/>
<feature type="transmembrane region" description="Helical" evidence="1">
    <location>
        <begin position="135"/>
        <end position="153"/>
    </location>
</feature>
<organism evidence="2 3">
    <name type="scientific">Bifidobacterium bombi DSM 19703</name>
    <dbReference type="NCBI Taxonomy" id="1341695"/>
    <lineage>
        <taxon>Bacteria</taxon>
        <taxon>Bacillati</taxon>
        <taxon>Actinomycetota</taxon>
        <taxon>Actinomycetes</taxon>
        <taxon>Bifidobacteriales</taxon>
        <taxon>Bifidobacteriaceae</taxon>
        <taxon>Bifidobacterium</taxon>
    </lineage>
</organism>
<dbReference type="Proteomes" id="UP000028730">
    <property type="component" value="Unassembled WGS sequence"/>
</dbReference>
<dbReference type="eggNOG" id="COG5617">
    <property type="taxonomic scope" value="Bacteria"/>
</dbReference>
<dbReference type="EMBL" id="ATLK01000001">
    <property type="protein sequence ID" value="KFF31836.1"/>
    <property type="molecule type" value="Genomic_DNA"/>
</dbReference>
<keyword evidence="1" id="KW-1133">Transmembrane helix</keyword>
<feature type="transmembrane region" description="Helical" evidence="1">
    <location>
        <begin position="276"/>
        <end position="295"/>
    </location>
</feature>
<evidence type="ECO:0000313" key="3">
    <source>
        <dbReference type="Proteomes" id="UP000028730"/>
    </source>
</evidence>
<evidence type="ECO:0000256" key="1">
    <source>
        <dbReference type="SAM" id="Phobius"/>
    </source>
</evidence>
<feature type="transmembrane region" description="Helical" evidence="1">
    <location>
        <begin position="335"/>
        <end position="356"/>
    </location>
</feature>
<dbReference type="AlphaFoldDB" id="A0A086BPH2"/>
<feature type="transmembrane region" description="Helical" evidence="1">
    <location>
        <begin position="466"/>
        <end position="484"/>
    </location>
</feature>
<feature type="transmembrane region" description="Helical" evidence="1">
    <location>
        <begin position="111"/>
        <end position="128"/>
    </location>
</feature>
<protein>
    <recommendedName>
        <fullName evidence="4">Transmembrane protein alanine and leucine rich</fullName>
    </recommendedName>
</protein>
<feature type="transmembrane region" description="Helical" evidence="1">
    <location>
        <begin position="425"/>
        <end position="446"/>
    </location>
</feature>
<accession>A0A086BPH2</accession>
<dbReference type="Pfam" id="PF20176">
    <property type="entry name" value="DUF6541"/>
    <property type="match status" value="1"/>
</dbReference>